<evidence type="ECO:0000256" key="1">
    <source>
        <dbReference type="SAM" id="MobiDB-lite"/>
    </source>
</evidence>
<dbReference type="GeneID" id="103110062"/>
<dbReference type="PANTHER" id="PTHR23232:SF138">
    <property type="entry name" value="KRAB DOMAIN-CONTAINING PROTEIN"/>
    <property type="match status" value="1"/>
</dbReference>
<dbReference type="Gene3D" id="6.10.140.140">
    <property type="match status" value="1"/>
</dbReference>
<sequence>MPGRLGFQVTAHRRSLSPRDAGGRGLGGSPETPQEVLAMDTDWAERSEETDLSSQDPPFAQEKSIKGGETAALCLTAKSQASLTFKDVAMDFTPEEWGKLDPAQRDVMLKNYKNLVSFWLPVSKAKNCSLEKEKEPLMLERKKTQNSCSATSFQMPTGLHRRDNPTNVSWSPDSSEPRPTRERERQVGSMN</sequence>
<evidence type="ECO:0000313" key="4">
    <source>
        <dbReference type="RefSeq" id="XP_060060456.1"/>
    </source>
</evidence>
<name>A0ABM3YHC6_ERIEU</name>
<feature type="domain" description="KRAB" evidence="2">
    <location>
        <begin position="83"/>
        <end position="149"/>
    </location>
</feature>
<feature type="region of interest" description="Disordered" evidence="1">
    <location>
        <begin position="139"/>
        <end position="191"/>
    </location>
</feature>
<evidence type="ECO:0000313" key="3">
    <source>
        <dbReference type="Proteomes" id="UP001652624"/>
    </source>
</evidence>
<dbReference type="SMART" id="SM00349">
    <property type="entry name" value="KRAB"/>
    <property type="match status" value="1"/>
</dbReference>
<evidence type="ECO:0000259" key="2">
    <source>
        <dbReference type="PROSITE" id="PS50805"/>
    </source>
</evidence>
<organism evidence="3 4">
    <name type="scientific">Erinaceus europaeus</name>
    <name type="common">Western European hedgehog</name>
    <dbReference type="NCBI Taxonomy" id="9365"/>
    <lineage>
        <taxon>Eukaryota</taxon>
        <taxon>Metazoa</taxon>
        <taxon>Chordata</taxon>
        <taxon>Craniata</taxon>
        <taxon>Vertebrata</taxon>
        <taxon>Euteleostomi</taxon>
        <taxon>Mammalia</taxon>
        <taxon>Eutheria</taxon>
        <taxon>Laurasiatheria</taxon>
        <taxon>Eulipotyphla</taxon>
        <taxon>Erinaceidae</taxon>
        <taxon>Erinaceinae</taxon>
        <taxon>Erinaceus</taxon>
    </lineage>
</organism>
<dbReference type="Proteomes" id="UP001652624">
    <property type="component" value="Chromosome 12"/>
</dbReference>
<accession>A0ABM3YHC6</accession>
<dbReference type="Pfam" id="PF01352">
    <property type="entry name" value="KRAB"/>
    <property type="match status" value="1"/>
</dbReference>
<protein>
    <submittedName>
        <fullName evidence="4">Zinc finger protein 286A isoform X2</fullName>
    </submittedName>
</protein>
<proteinExistence type="predicted"/>
<dbReference type="PANTHER" id="PTHR23232">
    <property type="entry name" value="KRAB DOMAIN C2H2 ZINC FINGER"/>
    <property type="match status" value="1"/>
</dbReference>
<dbReference type="CDD" id="cd07765">
    <property type="entry name" value="KRAB_A-box"/>
    <property type="match status" value="1"/>
</dbReference>
<dbReference type="RefSeq" id="XP_060060456.1">
    <property type="nucleotide sequence ID" value="XM_060204473.1"/>
</dbReference>
<dbReference type="SUPFAM" id="SSF109640">
    <property type="entry name" value="KRAB domain (Kruppel-associated box)"/>
    <property type="match status" value="1"/>
</dbReference>
<feature type="compositionally biased region" description="Basic and acidic residues" evidence="1">
    <location>
        <begin position="175"/>
        <end position="191"/>
    </location>
</feature>
<feature type="region of interest" description="Disordered" evidence="1">
    <location>
        <begin position="1"/>
        <end position="65"/>
    </location>
</feature>
<dbReference type="InterPro" id="IPR036051">
    <property type="entry name" value="KRAB_dom_sf"/>
</dbReference>
<dbReference type="PROSITE" id="PS50805">
    <property type="entry name" value="KRAB"/>
    <property type="match status" value="1"/>
</dbReference>
<dbReference type="InterPro" id="IPR001909">
    <property type="entry name" value="KRAB"/>
</dbReference>
<reference evidence="4" key="1">
    <citation type="submission" date="2025-08" db="UniProtKB">
        <authorList>
            <consortium name="RefSeq"/>
        </authorList>
    </citation>
    <scope>IDENTIFICATION</scope>
</reference>
<gene>
    <name evidence="4" type="primary">ZNF286A</name>
</gene>
<keyword evidence="3" id="KW-1185">Reference proteome</keyword>
<dbReference type="InterPro" id="IPR050169">
    <property type="entry name" value="Krueppel_C2H2_ZnF"/>
</dbReference>
<feature type="compositionally biased region" description="Polar residues" evidence="1">
    <location>
        <begin position="145"/>
        <end position="155"/>
    </location>
</feature>